<feature type="transmembrane region" description="Helical" evidence="1">
    <location>
        <begin position="766"/>
        <end position="787"/>
    </location>
</feature>
<dbReference type="InterPro" id="IPR009081">
    <property type="entry name" value="PP-bd_ACP"/>
</dbReference>
<dbReference type="Gene3D" id="1.10.1200.10">
    <property type="entry name" value="ACP-like"/>
    <property type="match status" value="1"/>
</dbReference>
<dbReference type="InterPro" id="IPR042099">
    <property type="entry name" value="ANL_N_sf"/>
</dbReference>
<evidence type="ECO:0000259" key="4">
    <source>
        <dbReference type="Pfam" id="PF01757"/>
    </source>
</evidence>
<keyword evidence="1" id="KW-0812">Transmembrane</keyword>
<evidence type="ECO:0000256" key="1">
    <source>
        <dbReference type="SAM" id="Phobius"/>
    </source>
</evidence>
<evidence type="ECO:0000313" key="5">
    <source>
        <dbReference type="EMBL" id="MFD1948123.1"/>
    </source>
</evidence>
<feature type="domain" description="Carrier" evidence="3">
    <location>
        <begin position="470"/>
        <end position="510"/>
    </location>
</feature>
<dbReference type="InterPro" id="IPR036736">
    <property type="entry name" value="ACP-like_sf"/>
</dbReference>
<feature type="transmembrane region" description="Helical" evidence="1">
    <location>
        <begin position="639"/>
        <end position="661"/>
    </location>
</feature>
<protein>
    <submittedName>
        <fullName evidence="5">AMP-binding protein</fullName>
    </submittedName>
</protein>
<dbReference type="PANTHER" id="PTHR43767:SF1">
    <property type="entry name" value="NONRIBOSOMAL PEPTIDE SYNTHASE PES1 (EUROFUNG)-RELATED"/>
    <property type="match status" value="1"/>
</dbReference>
<dbReference type="RefSeq" id="WP_343919866.1">
    <property type="nucleotide sequence ID" value="NZ_BAAAJT010000002.1"/>
</dbReference>
<dbReference type="Pfam" id="PF00501">
    <property type="entry name" value="AMP-binding"/>
    <property type="match status" value="1"/>
</dbReference>
<dbReference type="InterPro" id="IPR000873">
    <property type="entry name" value="AMP-dep_synth/lig_dom"/>
</dbReference>
<reference evidence="6" key="1">
    <citation type="journal article" date="2019" name="Int. J. Syst. Evol. Microbiol.">
        <title>The Global Catalogue of Microorganisms (GCM) 10K type strain sequencing project: providing services to taxonomists for standard genome sequencing and annotation.</title>
        <authorList>
            <consortium name="The Broad Institute Genomics Platform"/>
            <consortium name="The Broad Institute Genome Sequencing Center for Infectious Disease"/>
            <person name="Wu L."/>
            <person name="Ma J."/>
        </authorList>
    </citation>
    <scope>NUCLEOTIDE SEQUENCE [LARGE SCALE GENOMIC DNA]</scope>
    <source>
        <strain evidence="6">CGMCC 1.12477</strain>
    </source>
</reference>
<proteinExistence type="predicted"/>
<dbReference type="Proteomes" id="UP001597351">
    <property type="component" value="Unassembled WGS sequence"/>
</dbReference>
<feature type="transmembrane region" description="Helical" evidence="1">
    <location>
        <begin position="595"/>
        <end position="619"/>
    </location>
</feature>
<keyword evidence="6" id="KW-1185">Reference proteome</keyword>
<dbReference type="Pfam" id="PF00550">
    <property type="entry name" value="PP-binding"/>
    <property type="match status" value="1"/>
</dbReference>
<feature type="transmembrane region" description="Helical" evidence="1">
    <location>
        <begin position="698"/>
        <end position="713"/>
    </location>
</feature>
<feature type="transmembrane region" description="Helical" evidence="1">
    <location>
        <begin position="556"/>
        <end position="575"/>
    </location>
</feature>
<feature type="domain" description="AMP-dependent synthetase/ligase" evidence="2">
    <location>
        <begin position="117"/>
        <end position="329"/>
    </location>
</feature>
<feature type="domain" description="Acyltransferase 3" evidence="4">
    <location>
        <begin position="540"/>
        <end position="811"/>
    </location>
</feature>
<dbReference type="PANTHER" id="PTHR43767">
    <property type="entry name" value="LONG-CHAIN-FATTY-ACID--COA LIGASE"/>
    <property type="match status" value="1"/>
</dbReference>
<dbReference type="InterPro" id="IPR050237">
    <property type="entry name" value="ATP-dep_AMP-bd_enzyme"/>
</dbReference>
<evidence type="ECO:0000259" key="3">
    <source>
        <dbReference type="Pfam" id="PF00550"/>
    </source>
</evidence>
<keyword evidence="1" id="KW-1133">Transmembrane helix</keyword>
<sequence>MTSLLHPVEVHPPRVLDLRAHGARTAVHTADGRLTYDELADRVDALAERLGDTRRLVLVEGSNTVESLAAYLAAVTAGHVALLTPPGRPARALVDAWDPDVVLGHAFEERRDGTAHDLHPDLALLLSTSGSTGSPKLVRLSHDNLRSNAASIATYLEITPADNAITSLPLHYCYGLSVVHSHLLVGATLVLTDLSVVDECFWRLAAEARATSFAGVPYTFEQLERSGFADRELPALRYVTQAGGRMAPNQVTRWRDHGRSAGWDLVVMYGQTEATARMAWLPPELAEARPDAVGVPVPGGSFRLEPVPEVDEPGVGELVYAGPNVMMGYAAARADLARGRDLVELRTGDLGRCRDGVWEVLGRRGRQAKLFGLRLDLDHLERELPVALGPAHCLVLDAGDGPALHAFTTRPRSAGPLATSLCEVSGLPASAVRVTTLAELPRTPSGKPCRAALAEHARLARQEAEPASVRDDYALVLGRPDATDDDSFVSLGGDSLSYVELATRLSTRLGDLPTDWHTRPIGTLAPTPSRRGTRVDTSVVLRALAIVAVVATHANVWTVVGGAHVLLVVAGWNLARFQLAASTRTERLRHGLASLAQLVVPASLWIAGVGLVTGTYTWHAVTYSNGVLGGEQWTPDWEFWFLEAIVWTTAAALALLAVPAVDRLERRAPYRFALGLTLGALAWRYWWVGLEAGPTNRYTIVLAAFFLLLGWTASRADTPARRWTVVALAAVATYGFFGDPWREGLIVAGTAALVLLPTVRLPRCLVAPVCLVASSSLFVYLTHWQVYPHLEDHYPVVATLASFAVGIGVWWLARPALRALGRLTARV</sequence>
<name>A0ABW4TQ81_9ACTN</name>
<evidence type="ECO:0000259" key="2">
    <source>
        <dbReference type="Pfam" id="PF00501"/>
    </source>
</evidence>
<dbReference type="SUPFAM" id="SSF47336">
    <property type="entry name" value="ACP-like"/>
    <property type="match status" value="1"/>
</dbReference>
<dbReference type="SUPFAM" id="SSF56801">
    <property type="entry name" value="Acetyl-CoA synthetase-like"/>
    <property type="match status" value="1"/>
</dbReference>
<accession>A0ABW4TQ81</accession>
<dbReference type="EMBL" id="JBHUGD010000003">
    <property type="protein sequence ID" value="MFD1948123.1"/>
    <property type="molecule type" value="Genomic_DNA"/>
</dbReference>
<feature type="transmembrane region" description="Helical" evidence="1">
    <location>
        <begin position="793"/>
        <end position="813"/>
    </location>
</feature>
<comment type="caution">
    <text evidence="5">The sequence shown here is derived from an EMBL/GenBank/DDBJ whole genome shotgun (WGS) entry which is preliminary data.</text>
</comment>
<feature type="transmembrane region" description="Helical" evidence="1">
    <location>
        <begin position="668"/>
        <end position="686"/>
    </location>
</feature>
<evidence type="ECO:0000313" key="6">
    <source>
        <dbReference type="Proteomes" id="UP001597351"/>
    </source>
</evidence>
<dbReference type="Pfam" id="PF01757">
    <property type="entry name" value="Acyl_transf_3"/>
    <property type="match status" value="1"/>
</dbReference>
<dbReference type="InterPro" id="IPR002656">
    <property type="entry name" value="Acyl_transf_3_dom"/>
</dbReference>
<keyword evidence="1" id="KW-0472">Membrane</keyword>
<dbReference type="Gene3D" id="3.40.50.12780">
    <property type="entry name" value="N-terminal domain of ligase-like"/>
    <property type="match status" value="1"/>
</dbReference>
<organism evidence="5 6">
    <name type="scientific">Nocardioides aestuarii</name>
    <dbReference type="NCBI Taxonomy" id="252231"/>
    <lineage>
        <taxon>Bacteria</taxon>
        <taxon>Bacillati</taxon>
        <taxon>Actinomycetota</taxon>
        <taxon>Actinomycetes</taxon>
        <taxon>Propionibacteriales</taxon>
        <taxon>Nocardioidaceae</taxon>
        <taxon>Nocardioides</taxon>
    </lineage>
</organism>
<gene>
    <name evidence="5" type="ORF">ACFSDE_15080</name>
</gene>